<gene>
    <name evidence="1" type="ORF">SAMN04488541_100275</name>
</gene>
<keyword evidence="2" id="KW-1185">Reference proteome</keyword>
<name>A0A1I2B277_9BACT</name>
<evidence type="ECO:0000313" key="1">
    <source>
        <dbReference type="EMBL" id="SFE49260.1"/>
    </source>
</evidence>
<dbReference type="EMBL" id="FONY01000002">
    <property type="protein sequence ID" value="SFE49260.1"/>
    <property type="molecule type" value="Genomic_DNA"/>
</dbReference>
<proteinExistence type="predicted"/>
<reference evidence="1 2" key="1">
    <citation type="submission" date="2016-10" db="EMBL/GenBank/DDBJ databases">
        <authorList>
            <person name="de Groot N.N."/>
        </authorList>
    </citation>
    <scope>NUCLEOTIDE SEQUENCE [LARGE SCALE GENOMIC DNA]</scope>
    <source>
        <strain>GEY</strain>
        <strain evidence="2">DSM 9560</strain>
    </source>
</reference>
<dbReference type="AlphaFoldDB" id="A0A1I2B277"/>
<dbReference type="Proteomes" id="UP000199513">
    <property type="component" value="Unassembled WGS sequence"/>
</dbReference>
<organism evidence="1 2">
    <name type="scientific">Thermoflexibacter ruber</name>
    <dbReference type="NCBI Taxonomy" id="1003"/>
    <lineage>
        <taxon>Bacteria</taxon>
        <taxon>Pseudomonadati</taxon>
        <taxon>Bacteroidota</taxon>
        <taxon>Cytophagia</taxon>
        <taxon>Cytophagales</taxon>
        <taxon>Thermoflexibacteraceae</taxon>
        <taxon>Thermoflexibacter</taxon>
    </lineage>
</organism>
<dbReference type="STRING" id="1003.SAMN04488541_100275"/>
<sequence length="86" mass="10309">MKIFMDKDAKEKLKQYDPKELLLFVLKYYQIEVLREYGNKIDVEGDFTVEIEGILRYKLLWKNMVVAPFDDLDKLCANISMELNRE</sequence>
<protein>
    <submittedName>
        <fullName evidence="1">Uncharacterized protein</fullName>
    </submittedName>
</protein>
<evidence type="ECO:0000313" key="2">
    <source>
        <dbReference type="Proteomes" id="UP000199513"/>
    </source>
</evidence>
<accession>A0A1I2B277</accession>